<reference evidence="1" key="1">
    <citation type="submission" date="2018-02" db="EMBL/GenBank/DDBJ databases">
        <title>Rhizophora mucronata_Transcriptome.</title>
        <authorList>
            <person name="Meera S.P."/>
            <person name="Sreeshan A."/>
            <person name="Augustine A."/>
        </authorList>
    </citation>
    <scope>NUCLEOTIDE SEQUENCE</scope>
    <source>
        <tissue evidence="1">Leaf</tissue>
    </source>
</reference>
<accession>A0A2P2N8C3</accession>
<dbReference type="EMBL" id="GGEC01058243">
    <property type="protein sequence ID" value="MBX38727.1"/>
    <property type="molecule type" value="Transcribed_RNA"/>
</dbReference>
<dbReference type="AlphaFoldDB" id="A0A2P2N8C3"/>
<organism evidence="1">
    <name type="scientific">Rhizophora mucronata</name>
    <name type="common">Asiatic mangrove</name>
    <dbReference type="NCBI Taxonomy" id="61149"/>
    <lineage>
        <taxon>Eukaryota</taxon>
        <taxon>Viridiplantae</taxon>
        <taxon>Streptophyta</taxon>
        <taxon>Embryophyta</taxon>
        <taxon>Tracheophyta</taxon>
        <taxon>Spermatophyta</taxon>
        <taxon>Magnoliopsida</taxon>
        <taxon>eudicotyledons</taxon>
        <taxon>Gunneridae</taxon>
        <taxon>Pentapetalae</taxon>
        <taxon>rosids</taxon>
        <taxon>fabids</taxon>
        <taxon>Malpighiales</taxon>
        <taxon>Rhizophoraceae</taxon>
        <taxon>Rhizophora</taxon>
    </lineage>
</organism>
<name>A0A2P2N8C3_RHIMU</name>
<proteinExistence type="predicted"/>
<evidence type="ECO:0000313" key="1">
    <source>
        <dbReference type="EMBL" id="MBX38727.1"/>
    </source>
</evidence>
<sequence>MLCSSCVLASCSSVSGPVDSFVFCL</sequence>
<protein>
    <submittedName>
        <fullName evidence="1">Uncharacterized protein</fullName>
    </submittedName>
</protein>